<evidence type="ECO:0000256" key="1">
    <source>
        <dbReference type="ARBA" id="ARBA00010879"/>
    </source>
</evidence>
<dbReference type="Pfam" id="PF00078">
    <property type="entry name" value="RVT_1"/>
    <property type="match status" value="1"/>
</dbReference>
<dbReference type="InterPro" id="IPR041588">
    <property type="entry name" value="Integrase_H2C2"/>
</dbReference>
<evidence type="ECO:0000313" key="7">
    <source>
        <dbReference type="Proteomes" id="UP001529510"/>
    </source>
</evidence>
<dbReference type="CDD" id="cd09274">
    <property type="entry name" value="RNase_HI_RT_Ty3"/>
    <property type="match status" value="1"/>
</dbReference>
<accession>A0ABD0N5I6</accession>
<dbReference type="EC" id="3.1.26.4" evidence="2"/>
<protein>
    <recommendedName>
        <fullName evidence="3">Gypsy retrotransposon integrase-like protein 1</fullName>
        <ecNumber evidence="2">3.1.26.4</ecNumber>
    </recommendedName>
</protein>
<dbReference type="PANTHER" id="PTHR37984">
    <property type="entry name" value="PROTEIN CBG26694"/>
    <property type="match status" value="1"/>
</dbReference>
<name>A0ABD0N5I6_CIRMR</name>
<comment type="similarity">
    <text evidence="1">Belongs to the beta type-B retroviral polymerase family. HERV class-II K(HML-2) pol subfamily.</text>
</comment>
<evidence type="ECO:0000313" key="6">
    <source>
        <dbReference type="EMBL" id="KAL0157385.1"/>
    </source>
</evidence>
<dbReference type="Gene3D" id="3.10.20.370">
    <property type="match status" value="1"/>
</dbReference>
<dbReference type="InterPro" id="IPR050951">
    <property type="entry name" value="Retrovirus_Pol_polyprotein"/>
</dbReference>
<gene>
    <name evidence="6" type="ORF">M9458_048631</name>
</gene>
<evidence type="ECO:0000256" key="2">
    <source>
        <dbReference type="ARBA" id="ARBA00012180"/>
    </source>
</evidence>
<dbReference type="Pfam" id="PF17919">
    <property type="entry name" value="RT_RNaseH_2"/>
    <property type="match status" value="1"/>
</dbReference>
<comment type="caution">
    <text evidence="6">The sequence shown here is derived from an EMBL/GenBank/DDBJ whole genome shotgun (WGS) entry which is preliminary data.</text>
</comment>
<dbReference type="Gene3D" id="1.10.340.70">
    <property type="match status" value="1"/>
</dbReference>
<dbReference type="GO" id="GO:0006259">
    <property type="term" value="P:DNA metabolic process"/>
    <property type="evidence" value="ECO:0007669"/>
    <property type="project" value="UniProtKB-ARBA"/>
</dbReference>
<dbReference type="InterPro" id="IPR043128">
    <property type="entry name" value="Rev_trsase/Diguanyl_cyclase"/>
</dbReference>
<dbReference type="EMBL" id="JAMKFB020000024">
    <property type="protein sequence ID" value="KAL0157385.1"/>
    <property type="molecule type" value="Genomic_DNA"/>
</dbReference>
<evidence type="ECO:0000259" key="5">
    <source>
        <dbReference type="PROSITE" id="PS50994"/>
    </source>
</evidence>
<dbReference type="Pfam" id="PF17921">
    <property type="entry name" value="Integrase_H2C2"/>
    <property type="match status" value="1"/>
</dbReference>
<dbReference type="PROSITE" id="PS50878">
    <property type="entry name" value="RT_POL"/>
    <property type="match status" value="1"/>
</dbReference>
<dbReference type="GO" id="GO:0004523">
    <property type="term" value="F:RNA-DNA hybrid ribonuclease activity"/>
    <property type="evidence" value="ECO:0007669"/>
    <property type="project" value="UniProtKB-EC"/>
</dbReference>
<evidence type="ECO:0000256" key="3">
    <source>
        <dbReference type="ARBA" id="ARBA00039658"/>
    </source>
</evidence>
<dbReference type="InterPro" id="IPR001584">
    <property type="entry name" value="Integrase_cat-core"/>
</dbReference>
<proteinExistence type="inferred from homology"/>
<dbReference type="FunFam" id="3.30.70.270:FF:000026">
    <property type="entry name" value="Transposon Ty3-G Gag-Pol polyprotein"/>
    <property type="match status" value="1"/>
</dbReference>
<dbReference type="SUPFAM" id="SSF53098">
    <property type="entry name" value="Ribonuclease H-like"/>
    <property type="match status" value="1"/>
</dbReference>
<dbReference type="InterPro" id="IPR000477">
    <property type="entry name" value="RT_dom"/>
</dbReference>
<dbReference type="PROSITE" id="PS50994">
    <property type="entry name" value="INTEGRASE"/>
    <property type="match status" value="1"/>
</dbReference>
<organism evidence="6 7">
    <name type="scientific">Cirrhinus mrigala</name>
    <name type="common">Mrigala</name>
    <dbReference type="NCBI Taxonomy" id="683832"/>
    <lineage>
        <taxon>Eukaryota</taxon>
        <taxon>Metazoa</taxon>
        <taxon>Chordata</taxon>
        <taxon>Craniata</taxon>
        <taxon>Vertebrata</taxon>
        <taxon>Euteleostomi</taxon>
        <taxon>Actinopterygii</taxon>
        <taxon>Neopterygii</taxon>
        <taxon>Teleostei</taxon>
        <taxon>Ostariophysi</taxon>
        <taxon>Cypriniformes</taxon>
        <taxon>Cyprinidae</taxon>
        <taxon>Labeoninae</taxon>
        <taxon>Labeonini</taxon>
        <taxon>Cirrhinus</taxon>
    </lineage>
</organism>
<dbReference type="PANTHER" id="PTHR37984:SF8">
    <property type="entry name" value="CCHC-TYPE DOMAIN-CONTAINING PROTEIN"/>
    <property type="match status" value="1"/>
</dbReference>
<dbReference type="AlphaFoldDB" id="A0ABD0N5I6"/>
<dbReference type="FunFam" id="3.30.420.10:FF:000063">
    <property type="entry name" value="Retrovirus-related Pol polyprotein from transposon 297-like Protein"/>
    <property type="match status" value="1"/>
</dbReference>
<dbReference type="Gene3D" id="3.30.420.10">
    <property type="entry name" value="Ribonuclease H-like superfamily/Ribonuclease H"/>
    <property type="match status" value="1"/>
</dbReference>
<dbReference type="InterPro" id="IPR036397">
    <property type="entry name" value="RNaseH_sf"/>
</dbReference>
<dbReference type="InterPro" id="IPR041577">
    <property type="entry name" value="RT_RNaseH_2"/>
</dbReference>
<sequence length="719" mass="81846">MEQIFAGYPCAVIVDDILVGGRTVKEHDDNLERVLEWARQVNLRLNPLKCKFRLNEVSYVGHVFSSDGLHADPLKIKAISEMPEPTNATSLQRFLGMVNYMGKFIPNLSDISAPLCQLTHKDTVWCWLQQHQDAFNTLKKCLTCPPVLSYYNVDKPVTLTCDSSQFGLGAACLQDNKPIAYASRVLTQTEMRYAQIEKELLAVVFACTKFNDYIYGKPVTIETDHQPLVTITKRPIHSTPARLQRMLLQLQRYNITLVYKKGKHMYIADTLSRAPQASVHEQSKEENTFEVMNVCNISPTRMDELKRHTVDDATLQMLVTTIRQGWPTKLHSLPPAMRPFHPYRHELITDDGLVWKGHKVIIPATLQLEYMQIVHRGHPGAESTKQRARGIFFWPTMTKDIDGYITSCATCNSTKPHQQKEPLQPHAVPSLPWSTVAADIFEWNSHQFLVLIDSYSGWYEIDQLQNLTSSCVIQKLKRHFSVHGSPQTLITDNGRQFVSNEFKDFTMAWDFVHKTSPNFPQSNGLAEHAVRSAKQLMEKSKRDGTDIYLNLLNLRNVPRDPKLGSPAQRLMSRQTRTTLPLHSSLLEPSPLASNEIHAQLTKKRLCQKKSYDKRCKQLSTLSKGQVVRMQTPRGYDSKGVVKDVCSEPRSYIVLSGGKEYRRNCRHLLTVKEPRPSQYDNDDHQEIHAPTKVNDPVARIPDVVTQTTTGQVTSQTHCSP</sequence>
<dbReference type="Gene3D" id="3.30.70.270">
    <property type="match status" value="2"/>
</dbReference>
<dbReference type="SUPFAM" id="SSF56672">
    <property type="entry name" value="DNA/RNA polymerases"/>
    <property type="match status" value="1"/>
</dbReference>
<reference evidence="6 7" key="1">
    <citation type="submission" date="2024-05" db="EMBL/GenBank/DDBJ databases">
        <title>Genome sequencing and assembly of Indian major carp, Cirrhinus mrigala (Hamilton, 1822).</title>
        <authorList>
            <person name="Mohindra V."/>
            <person name="Chowdhury L.M."/>
            <person name="Lal K."/>
            <person name="Jena J.K."/>
        </authorList>
    </citation>
    <scope>NUCLEOTIDE SEQUENCE [LARGE SCALE GENOMIC DNA]</scope>
    <source>
        <strain evidence="6">CM1030</strain>
        <tissue evidence="6">Blood</tissue>
    </source>
</reference>
<dbReference type="Proteomes" id="UP001529510">
    <property type="component" value="Unassembled WGS sequence"/>
</dbReference>
<feature type="domain" description="Reverse transcriptase" evidence="4">
    <location>
        <begin position="1"/>
        <end position="64"/>
    </location>
</feature>
<dbReference type="FunFam" id="1.10.340.70:FF:000003">
    <property type="entry name" value="Protein CBG25708"/>
    <property type="match status" value="1"/>
</dbReference>
<evidence type="ECO:0000259" key="4">
    <source>
        <dbReference type="PROSITE" id="PS50878"/>
    </source>
</evidence>
<feature type="domain" description="Integrase catalytic" evidence="5">
    <location>
        <begin position="428"/>
        <end position="596"/>
    </location>
</feature>
<dbReference type="FunFam" id="3.10.20.370:FF:000001">
    <property type="entry name" value="Retrovirus-related Pol polyprotein from transposon 17.6-like protein"/>
    <property type="match status" value="1"/>
</dbReference>
<dbReference type="InterPro" id="IPR012337">
    <property type="entry name" value="RNaseH-like_sf"/>
</dbReference>
<dbReference type="InterPro" id="IPR043502">
    <property type="entry name" value="DNA/RNA_pol_sf"/>
</dbReference>
<keyword evidence="7" id="KW-1185">Reference proteome</keyword>
<dbReference type="Pfam" id="PF00665">
    <property type="entry name" value="rve"/>
    <property type="match status" value="1"/>
</dbReference>